<organism evidence="3 4">
    <name type="scientific">Streptomyces rubradiris</name>
    <name type="common">Streptomyces achromogenes subsp. rubradiris</name>
    <dbReference type="NCBI Taxonomy" id="285531"/>
    <lineage>
        <taxon>Bacteria</taxon>
        <taxon>Bacillati</taxon>
        <taxon>Actinomycetota</taxon>
        <taxon>Actinomycetes</taxon>
        <taxon>Kitasatosporales</taxon>
        <taxon>Streptomycetaceae</taxon>
        <taxon>Streptomyces</taxon>
    </lineage>
</organism>
<dbReference type="Pfam" id="PF18431">
    <property type="entry name" value="RNAse_A_bac"/>
    <property type="match status" value="1"/>
</dbReference>
<evidence type="ECO:0008006" key="5">
    <source>
        <dbReference type="Google" id="ProtNLM"/>
    </source>
</evidence>
<gene>
    <name evidence="3" type="ORF">Srubr_62330</name>
</gene>
<reference evidence="4" key="1">
    <citation type="submission" date="2023-07" db="EMBL/GenBank/DDBJ databases">
        <title>Whole genome shotgun sequence of Streptomyces achromogenes subsp. rubradiris NBRC 14000.</title>
        <authorList>
            <person name="Komaki H."/>
            <person name="Tamura T."/>
        </authorList>
    </citation>
    <scope>NUCLEOTIDE SEQUENCE [LARGE SCALE GENOMIC DNA]</scope>
    <source>
        <strain evidence="4">NBRC 14000</strain>
    </source>
</reference>
<accession>A0ABQ3RKY2</accession>
<feature type="domain" description="Outer membrane channel protein CpnT-like N-terminal" evidence="2">
    <location>
        <begin position="12"/>
        <end position="147"/>
    </location>
</feature>
<protein>
    <recommendedName>
        <fullName evidence="5">Bacterial CdiA-CT RNAse A domain-containing protein</fullName>
    </recommendedName>
</protein>
<keyword evidence="4" id="KW-1185">Reference proteome</keyword>
<feature type="domain" description="Bacterial CdiA-CT RNAse A" evidence="1">
    <location>
        <begin position="305"/>
        <end position="420"/>
    </location>
</feature>
<dbReference type="RefSeq" id="WP_189998892.1">
    <property type="nucleotide sequence ID" value="NZ_BNCB01000024.1"/>
</dbReference>
<evidence type="ECO:0000313" key="4">
    <source>
        <dbReference type="Proteomes" id="UP000646738"/>
    </source>
</evidence>
<name>A0ABQ3RKY2_STRRR</name>
<evidence type="ECO:0000259" key="2">
    <source>
        <dbReference type="Pfam" id="PF25547"/>
    </source>
</evidence>
<comment type="caution">
    <text evidence="3">The sequence shown here is derived from an EMBL/GenBank/DDBJ whole genome shotgun (WGS) entry which is preliminary data.</text>
</comment>
<dbReference type="EMBL" id="BNEA01000015">
    <property type="protein sequence ID" value="GHI56387.1"/>
    <property type="molecule type" value="Genomic_DNA"/>
</dbReference>
<dbReference type="InterPro" id="IPR041436">
    <property type="entry name" value="RNAse_A_bac"/>
</dbReference>
<dbReference type="Pfam" id="PF25547">
    <property type="entry name" value="WXG100_2"/>
    <property type="match status" value="1"/>
</dbReference>
<evidence type="ECO:0000259" key="1">
    <source>
        <dbReference type="Pfam" id="PF18431"/>
    </source>
</evidence>
<dbReference type="InterPro" id="IPR057746">
    <property type="entry name" value="CpnT-like_N"/>
</dbReference>
<proteinExistence type="predicted"/>
<evidence type="ECO:0000313" key="3">
    <source>
        <dbReference type="EMBL" id="GHI56387.1"/>
    </source>
</evidence>
<dbReference type="Proteomes" id="UP000646738">
    <property type="component" value="Unassembled WGS sequence"/>
</dbReference>
<dbReference type="CDD" id="cd20684">
    <property type="entry name" value="CdiA-CT_Yk_RNaseA-like"/>
    <property type="match status" value="1"/>
</dbReference>
<sequence>MSVADKAREVVQDLTGMWWPDADEDGLRDAAKAWRAFADDVDDVTSGANKAARSIIEHNKGEAISAFADPYWRRYYHDGHGWLKDLADAARDMAKALDAYADAVHSAKKKLEHELEIVGATLVAGTALAIFTAGISEGAAAAAAVTVADMAAGLGIAVTEEIATIAGTTLATAAFAGVESITVDLAVTQPMSIALGEQKGGLSLDEAREAGLYGALLGGALGGTGATVRAARNAGGFTELLGDVRLPTFGPAVALPEGASPSLDELGLLIKGDGEPNAWPRSKRKGRVNPQYRADVVGDEGKSGAHTLAKHVKVTTRELRARLRAEPARERVSRYVDEASAQRHTDGVVLKRQKEIDAWLAKDKGRKLELEAHFDEHTGLSLSRENFRNGLPPEWVKGARVILKRDPSGETGYRVLTSYPVP</sequence>